<evidence type="ECO:0000313" key="2">
    <source>
        <dbReference type="Proteomes" id="UP000283709"/>
    </source>
</evidence>
<sequence>MPRYYVTHDGPLGLAPLTRGGTFRVWDEIRAEPIRELHWFESRGAPLLPPDRTLSEAEARKEAYDLTRELNAKIESADAYRRRK</sequence>
<reference evidence="1 2" key="1">
    <citation type="submission" date="2016-07" db="EMBL/GenBank/DDBJ databases">
        <title>Genome analysis of Burkholderia fungorum ES3-20.</title>
        <authorList>
            <person name="Xu D."/>
            <person name="Yao R."/>
            <person name="Zheng S."/>
        </authorList>
    </citation>
    <scope>NUCLEOTIDE SEQUENCE [LARGE SCALE GENOMIC DNA]</scope>
    <source>
        <strain evidence="1 2">ES3-20</strain>
    </source>
</reference>
<accession>A0A3R7HK35</accession>
<organism evidence="1 2">
    <name type="scientific">Paraburkholderia fungorum</name>
    <dbReference type="NCBI Taxonomy" id="134537"/>
    <lineage>
        <taxon>Bacteria</taxon>
        <taxon>Pseudomonadati</taxon>
        <taxon>Pseudomonadota</taxon>
        <taxon>Betaproteobacteria</taxon>
        <taxon>Burkholderiales</taxon>
        <taxon>Burkholderiaceae</taxon>
        <taxon>Paraburkholderia</taxon>
    </lineage>
</organism>
<comment type="caution">
    <text evidence="1">The sequence shown here is derived from an EMBL/GenBank/DDBJ whole genome shotgun (WGS) entry which is preliminary data.</text>
</comment>
<evidence type="ECO:0000313" key="1">
    <source>
        <dbReference type="EMBL" id="RKF33377.1"/>
    </source>
</evidence>
<protein>
    <submittedName>
        <fullName evidence="1">Uncharacterized protein</fullName>
    </submittedName>
</protein>
<name>A0A3R7HK35_9BURK</name>
<dbReference type="Proteomes" id="UP000283709">
    <property type="component" value="Unassembled WGS sequence"/>
</dbReference>
<dbReference type="EMBL" id="MCAS01000056">
    <property type="protein sequence ID" value="RKF33377.1"/>
    <property type="molecule type" value="Genomic_DNA"/>
</dbReference>
<dbReference type="AlphaFoldDB" id="A0A3R7HK35"/>
<proteinExistence type="predicted"/>
<gene>
    <name evidence="1" type="ORF">BCY88_09960</name>
</gene>